<feature type="domain" description="Protein kinase" evidence="11">
    <location>
        <begin position="371"/>
        <end position="660"/>
    </location>
</feature>
<dbReference type="PANTHER" id="PTHR48007">
    <property type="entry name" value="LEUCINE-RICH REPEAT RECEPTOR-LIKE PROTEIN KINASE PXC1"/>
    <property type="match status" value="1"/>
</dbReference>
<dbReference type="Gene3D" id="3.30.200.20">
    <property type="entry name" value="Phosphorylase Kinase, domain 1"/>
    <property type="match status" value="1"/>
</dbReference>
<keyword evidence="6 9" id="KW-0472">Membrane</keyword>
<dbReference type="PROSITE" id="PS00107">
    <property type="entry name" value="PROTEIN_KINASE_ATP"/>
    <property type="match status" value="1"/>
</dbReference>
<dbReference type="Proteomes" id="UP000032180">
    <property type="component" value="Chromosome 9"/>
</dbReference>
<sequence>MARSWKLLTAAMLVTTTLLSFSPFNTDAAAAAATAGARESLINFLRTLSGDADASDRAVQQLRWSASVAPCDATSPWRNVNCTIDGRVKRIVLERMSLAGTINASLLCSAAGAGDALHVLSVKDNAIHGGLPADIAKCSSLASLYLAGNNLSGPLPPSLGELRDLTVLDVSRNNFSGEIPDGLSKVGLRKFLASGNHFAGEIPAFDLANFVEFDVSNNNLTGEIPPDAGKFGAGNFSGNADGMCGEPLFAPCPSPPASSGGRREEHGVVVYLGYILLAAGVVAFVLYVLCCSKNRSRKRRIAGAYESSKPTTSSATTPTKSVPYSQPMPEEKSAAVVVTAARAQPSPSLVVLQRSAAEVAAKGMRLEELLKSPAELLGRGRFGSAYKVVVGGAGGGAAALVVKRVKDAAAVEEEGEFRRRMERVGKARHPSVMPPLAFYCAMQEKLVVYEFMSNGSLAKLLHVHGSTESSQITLDWPARLHIAAKVADGMAFMHDALLDSGDLSFSSSAGDASSFVGGAIAHGNLKSSNILFTATMDPCISEYGITAAAAGLRADVRAYGVLLLELLTGKPAAASEDDGAELARWVTSVIREEWTAEVFDRRMLSSGDAVASEQRMVRLLQVAMRCVDDAAAPPTMREVAGMVNAIGDDGEDDRSVSLEA</sequence>
<dbReference type="InterPro" id="IPR011009">
    <property type="entry name" value="Kinase-like_dom_sf"/>
</dbReference>
<feature type="compositionally biased region" description="Low complexity" evidence="8">
    <location>
        <begin position="307"/>
        <end position="321"/>
    </location>
</feature>
<keyword evidence="5 9" id="KW-1133">Transmembrane helix</keyword>
<evidence type="ECO:0000256" key="6">
    <source>
        <dbReference type="ARBA" id="ARBA00023136"/>
    </source>
</evidence>
<dbReference type="PROSITE" id="PS50011">
    <property type="entry name" value="PROTEIN_KINASE_DOM"/>
    <property type="match status" value="1"/>
</dbReference>
<keyword evidence="10" id="KW-0732">Signal</keyword>
<proteinExistence type="predicted"/>
<dbReference type="GO" id="GO:0005886">
    <property type="term" value="C:plasma membrane"/>
    <property type="evidence" value="ECO:0007669"/>
    <property type="project" value="UniProtKB-SubCell"/>
</dbReference>
<dbReference type="SUPFAM" id="SSF52058">
    <property type="entry name" value="L domain-like"/>
    <property type="match status" value="1"/>
</dbReference>
<evidence type="ECO:0000256" key="7">
    <source>
        <dbReference type="PROSITE-ProRule" id="PRU10141"/>
    </source>
</evidence>
<dbReference type="InterPro" id="IPR001245">
    <property type="entry name" value="Ser-Thr/Tyr_kinase_cat_dom"/>
</dbReference>
<feature type="chain" id="PRO_5002350120" description="Protein kinase domain-containing protein" evidence="10">
    <location>
        <begin position="21"/>
        <end position="660"/>
    </location>
</feature>
<dbReference type="PANTHER" id="PTHR48007:SF79">
    <property type="entry name" value="(WILD MALAYSIAN BANANA) HYPOTHETICAL PROTEIN"/>
    <property type="match status" value="1"/>
</dbReference>
<evidence type="ECO:0000256" key="1">
    <source>
        <dbReference type="ARBA" id="ARBA00004162"/>
    </source>
</evidence>
<evidence type="ECO:0000256" key="2">
    <source>
        <dbReference type="ARBA" id="ARBA00022614"/>
    </source>
</evidence>
<name>A0A0D9XD78_9ORYZ</name>
<dbReference type="GO" id="GO:0005524">
    <property type="term" value="F:ATP binding"/>
    <property type="evidence" value="ECO:0007669"/>
    <property type="project" value="UniProtKB-UniRule"/>
</dbReference>
<evidence type="ECO:0000256" key="8">
    <source>
        <dbReference type="SAM" id="MobiDB-lite"/>
    </source>
</evidence>
<evidence type="ECO:0000256" key="5">
    <source>
        <dbReference type="ARBA" id="ARBA00022989"/>
    </source>
</evidence>
<feature type="region of interest" description="Disordered" evidence="8">
    <location>
        <begin position="302"/>
        <end position="328"/>
    </location>
</feature>
<evidence type="ECO:0000256" key="10">
    <source>
        <dbReference type="SAM" id="SignalP"/>
    </source>
</evidence>
<keyword evidence="13" id="KW-1185">Reference proteome</keyword>
<accession>A0A0D9XD78</accession>
<dbReference type="AlphaFoldDB" id="A0A0D9XD78"/>
<dbReference type="SUPFAM" id="SSF56112">
    <property type="entry name" value="Protein kinase-like (PK-like)"/>
    <property type="match status" value="1"/>
</dbReference>
<dbReference type="eggNOG" id="ENOG502QWBN">
    <property type="taxonomic scope" value="Eukaryota"/>
</dbReference>
<dbReference type="InterPro" id="IPR000719">
    <property type="entry name" value="Prot_kinase_dom"/>
</dbReference>
<dbReference type="Pfam" id="PF07714">
    <property type="entry name" value="PK_Tyr_Ser-Thr"/>
    <property type="match status" value="1"/>
</dbReference>
<reference evidence="12" key="3">
    <citation type="submission" date="2015-04" db="UniProtKB">
        <authorList>
            <consortium name="EnsemblPlants"/>
        </authorList>
    </citation>
    <scope>IDENTIFICATION</scope>
</reference>
<evidence type="ECO:0000256" key="4">
    <source>
        <dbReference type="ARBA" id="ARBA00022737"/>
    </source>
</evidence>
<keyword evidence="7" id="KW-0067">ATP-binding</keyword>
<dbReference type="InterPro" id="IPR032675">
    <property type="entry name" value="LRR_dom_sf"/>
</dbReference>
<dbReference type="EnsemblPlants" id="LPERR09G05770.1">
    <property type="protein sequence ID" value="LPERR09G05770.1"/>
    <property type="gene ID" value="LPERR09G05770"/>
</dbReference>
<dbReference type="Gramene" id="LPERR09G05770.1">
    <property type="protein sequence ID" value="LPERR09G05770.1"/>
    <property type="gene ID" value="LPERR09G05770"/>
</dbReference>
<evidence type="ECO:0000256" key="9">
    <source>
        <dbReference type="SAM" id="Phobius"/>
    </source>
</evidence>
<dbReference type="Gene3D" id="1.10.510.10">
    <property type="entry name" value="Transferase(Phosphotransferase) domain 1"/>
    <property type="match status" value="2"/>
</dbReference>
<feature type="signal peptide" evidence="10">
    <location>
        <begin position="1"/>
        <end position="20"/>
    </location>
</feature>
<comment type="subcellular location">
    <subcellularLocation>
        <location evidence="1">Cell membrane</location>
        <topology evidence="1">Single-pass membrane protein</topology>
    </subcellularLocation>
</comment>
<keyword evidence="2" id="KW-0433">Leucine-rich repeat</keyword>
<organism evidence="12 13">
    <name type="scientific">Leersia perrieri</name>
    <dbReference type="NCBI Taxonomy" id="77586"/>
    <lineage>
        <taxon>Eukaryota</taxon>
        <taxon>Viridiplantae</taxon>
        <taxon>Streptophyta</taxon>
        <taxon>Embryophyta</taxon>
        <taxon>Tracheophyta</taxon>
        <taxon>Spermatophyta</taxon>
        <taxon>Magnoliopsida</taxon>
        <taxon>Liliopsida</taxon>
        <taxon>Poales</taxon>
        <taxon>Poaceae</taxon>
        <taxon>BOP clade</taxon>
        <taxon>Oryzoideae</taxon>
        <taxon>Oryzeae</taxon>
        <taxon>Oryzinae</taxon>
        <taxon>Leersia</taxon>
    </lineage>
</organism>
<keyword evidence="3 9" id="KW-0812">Transmembrane</keyword>
<evidence type="ECO:0000313" key="12">
    <source>
        <dbReference type="EnsemblPlants" id="LPERR09G05770.1"/>
    </source>
</evidence>
<keyword evidence="7" id="KW-0547">Nucleotide-binding</keyword>
<dbReference type="Pfam" id="PF00560">
    <property type="entry name" value="LRR_1"/>
    <property type="match status" value="3"/>
</dbReference>
<dbReference type="FunFam" id="3.80.10.10:FF:000383">
    <property type="entry name" value="Leucine-rich repeat receptor protein kinase EMS1"/>
    <property type="match status" value="1"/>
</dbReference>
<dbReference type="InterPro" id="IPR001611">
    <property type="entry name" value="Leu-rich_rpt"/>
</dbReference>
<dbReference type="Gene3D" id="3.80.10.10">
    <property type="entry name" value="Ribonuclease Inhibitor"/>
    <property type="match status" value="2"/>
</dbReference>
<protein>
    <recommendedName>
        <fullName evidence="11">Protein kinase domain-containing protein</fullName>
    </recommendedName>
</protein>
<reference evidence="12 13" key="1">
    <citation type="submission" date="2012-08" db="EMBL/GenBank/DDBJ databases">
        <title>Oryza genome evolution.</title>
        <authorList>
            <person name="Wing R.A."/>
        </authorList>
    </citation>
    <scope>NUCLEOTIDE SEQUENCE</scope>
</reference>
<reference evidence="13" key="2">
    <citation type="submission" date="2013-12" db="EMBL/GenBank/DDBJ databases">
        <authorList>
            <person name="Yu Y."/>
            <person name="Lee S."/>
            <person name="de Baynast K."/>
            <person name="Wissotski M."/>
            <person name="Liu L."/>
            <person name="Talag J."/>
            <person name="Goicoechea J."/>
            <person name="Angelova A."/>
            <person name="Jetty R."/>
            <person name="Kudrna D."/>
            <person name="Golser W."/>
            <person name="Rivera L."/>
            <person name="Zhang J."/>
            <person name="Wing R."/>
        </authorList>
    </citation>
    <scope>NUCLEOTIDE SEQUENCE</scope>
</reference>
<feature type="binding site" evidence="7">
    <location>
        <position position="403"/>
    </location>
    <ligand>
        <name>ATP</name>
        <dbReference type="ChEBI" id="CHEBI:30616"/>
    </ligand>
</feature>
<keyword evidence="4" id="KW-0677">Repeat</keyword>
<dbReference type="GO" id="GO:0004672">
    <property type="term" value="F:protein kinase activity"/>
    <property type="evidence" value="ECO:0007669"/>
    <property type="project" value="InterPro"/>
</dbReference>
<dbReference type="InterPro" id="IPR017441">
    <property type="entry name" value="Protein_kinase_ATP_BS"/>
</dbReference>
<evidence type="ECO:0000259" key="11">
    <source>
        <dbReference type="PROSITE" id="PS50011"/>
    </source>
</evidence>
<dbReference type="InterPro" id="IPR046959">
    <property type="entry name" value="PRK1-6/SRF4-like"/>
</dbReference>
<evidence type="ECO:0000256" key="3">
    <source>
        <dbReference type="ARBA" id="ARBA00022692"/>
    </source>
</evidence>
<evidence type="ECO:0000313" key="13">
    <source>
        <dbReference type="Proteomes" id="UP000032180"/>
    </source>
</evidence>
<dbReference type="HOGENOM" id="CLU_000288_92_6_1"/>
<feature type="transmembrane region" description="Helical" evidence="9">
    <location>
        <begin position="268"/>
        <end position="290"/>
    </location>
</feature>
<dbReference type="STRING" id="77586.A0A0D9XD78"/>